<reference evidence="7" key="1">
    <citation type="journal article" date="2019" name="BMC Genomics">
        <title>A new reference genome for Sorghum bicolor reveals high levels of sequence similarity between sweet and grain genotypes: implications for the genetics of sugar metabolism.</title>
        <authorList>
            <person name="Cooper E.A."/>
            <person name="Brenton Z.W."/>
            <person name="Flinn B.S."/>
            <person name="Jenkins J."/>
            <person name="Shu S."/>
            <person name="Flowers D."/>
            <person name="Luo F."/>
            <person name="Wang Y."/>
            <person name="Xia P."/>
            <person name="Barry K."/>
            <person name="Daum C."/>
            <person name="Lipzen A."/>
            <person name="Yoshinaga Y."/>
            <person name="Schmutz J."/>
            <person name="Saski C."/>
            <person name="Vermerris W."/>
            <person name="Kresovich S."/>
        </authorList>
    </citation>
    <scope>NUCLEOTIDE SEQUENCE</scope>
</reference>
<evidence type="ECO:0000256" key="5">
    <source>
        <dbReference type="ARBA" id="ARBA00022821"/>
    </source>
</evidence>
<dbReference type="OMA" id="YTVICAN"/>
<sequence>MDIVISAVASELVSRFISFVSKQYSSSTCLKQNLEELQRLLLRAHTIVEEADGRYVSNSGMLAQLRTLTEAMFRGYDVLDTCTPLEKLGDEAEEEVSGFLHTWSPLAVMTRRRTYGGDLAKSGALSLRPLKRHQVESAVRNLETTVASMAEFVVLLTGCERRMSRSPYSSYLYIDNFMFGRQVEKQQVISILTTKDDDDDPSRSTRAAITVLPIIGGCRVGKKTLVGNICSDDRIRSCYPCILHFSGDEIQKIDEEKFSICRQVRTLVTVEFASDVADEEWLKFQSLLVASTGRGSKVIIISRLEKLARFGTVSPVRIGSLSREEYRYLFKVLAFGSADPADHPRLALLGRELATVFRGSLVMLNVYASVLRSSLSVRLWTRVLDLFRAMARRNLAVFGEHPTTLLERDGSAVDITGFSLSGASFRLVLVTTAAKGGACASDDGAVLPTMSFGDIIAGAEILPDRFRLVWESRLPPYTVICANCAAEKPHHQHPVSVSPRRNKRQKLCM</sequence>
<dbReference type="Proteomes" id="UP000807115">
    <property type="component" value="Chromosome 6"/>
</dbReference>
<evidence type="ECO:0000259" key="6">
    <source>
        <dbReference type="Pfam" id="PF18052"/>
    </source>
</evidence>
<keyword evidence="4" id="KW-0547">Nucleotide-binding</keyword>
<dbReference type="EMBL" id="CM027685">
    <property type="protein sequence ID" value="KAG0528181.1"/>
    <property type="molecule type" value="Genomic_DNA"/>
</dbReference>
<comment type="similarity">
    <text evidence="1">Belongs to the disease resistance NB-LRR family.</text>
</comment>
<evidence type="ECO:0000313" key="8">
    <source>
        <dbReference type="Proteomes" id="UP000807115"/>
    </source>
</evidence>
<evidence type="ECO:0000313" key="7">
    <source>
        <dbReference type="EMBL" id="KAG0528181.1"/>
    </source>
</evidence>
<dbReference type="GO" id="GO:0006952">
    <property type="term" value="P:defense response"/>
    <property type="evidence" value="ECO:0007669"/>
    <property type="project" value="UniProtKB-KW"/>
</dbReference>
<dbReference type="AlphaFoldDB" id="A0A921QUN3"/>
<gene>
    <name evidence="7" type="ORF">BDA96_06G296500</name>
</gene>
<evidence type="ECO:0000256" key="1">
    <source>
        <dbReference type="ARBA" id="ARBA00008894"/>
    </source>
</evidence>
<accession>A0A921QUN3</accession>
<dbReference type="SUPFAM" id="SSF52540">
    <property type="entry name" value="P-loop containing nucleoside triphosphate hydrolases"/>
    <property type="match status" value="1"/>
</dbReference>
<dbReference type="InterPro" id="IPR041118">
    <property type="entry name" value="Rx_N"/>
</dbReference>
<evidence type="ECO:0000256" key="4">
    <source>
        <dbReference type="ARBA" id="ARBA00022741"/>
    </source>
</evidence>
<reference evidence="7" key="2">
    <citation type="submission" date="2020-10" db="EMBL/GenBank/DDBJ databases">
        <authorList>
            <person name="Cooper E.A."/>
            <person name="Brenton Z.W."/>
            <person name="Flinn B.S."/>
            <person name="Jenkins J."/>
            <person name="Shu S."/>
            <person name="Flowers D."/>
            <person name="Luo F."/>
            <person name="Wang Y."/>
            <person name="Xia P."/>
            <person name="Barry K."/>
            <person name="Daum C."/>
            <person name="Lipzen A."/>
            <person name="Yoshinaga Y."/>
            <person name="Schmutz J."/>
            <person name="Saski C."/>
            <person name="Vermerris W."/>
            <person name="Kresovich S."/>
        </authorList>
    </citation>
    <scope>NUCLEOTIDE SEQUENCE</scope>
</reference>
<feature type="domain" description="Disease resistance N-terminal" evidence="6">
    <location>
        <begin position="9"/>
        <end position="83"/>
    </location>
</feature>
<comment type="caution">
    <text evidence="7">The sequence shown here is derived from an EMBL/GenBank/DDBJ whole genome shotgun (WGS) entry which is preliminary data.</text>
</comment>
<evidence type="ECO:0000256" key="3">
    <source>
        <dbReference type="ARBA" id="ARBA00022737"/>
    </source>
</evidence>
<dbReference type="InterPro" id="IPR027417">
    <property type="entry name" value="P-loop_NTPase"/>
</dbReference>
<name>A0A921QUN3_SORBI</name>
<dbReference type="PANTHER" id="PTHR33377">
    <property type="entry name" value="OS10G0134700 PROTEIN-RELATED"/>
    <property type="match status" value="1"/>
</dbReference>
<dbReference type="Pfam" id="PF18052">
    <property type="entry name" value="Rx_N"/>
    <property type="match status" value="1"/>
</dbReference>
<evidence type="ECO:0000256" key="2">
    <source>
        <dbReference type="ARBA" id="ARBA00022614"/>
    </source>
</evidence>
<dbReference type="GO" id="GO:0000166">
    <property type="term" value="F:nucleotide binding"/>
    <property type="evidence" value="ECO:0007669"/>
    <property type="project" value="UniProtKB-KW"/>
</dbReference>
<dbReference type="Gramene" id="EES11676">
    <property type="protein sequence ID" value="EES11676"/>
    <property type="gene ID" value="SORBI_3006G272700"/>
</dbReference>
<dbReference type="PANTHER" id="PTHR33377:SF62">
    <property type="entry name" value="OS10G0133166 PROTEIN"/>
    <property type="match status" value="1"/>
</dbReference>
<keyword evidence="5" id="KW-0611">Plant defense</keyword>
<keyword evidence="2" id="KW-0433">Leucine-rich repeat</keyword>
<protein>
    <recommendedName>
        <fullName evidence="6">Disease resistance N-terminal domain-containing protein</fullName>
    </recommendedName>
</protein>
<keyword evidence="3" id="KW-0677">Repeat</keyword>
<organism evidence="7 8">
    <name type="scientific">Sorghum bicolor</name>
    <name type="common">Sorghum</name>
    <name type="synonym">Sorghum vulgare</name>
    <dbReference type="NCBI Taxonomy" id="4558"/>
    <lineage>
        <taxon>Eukaryota</taxon>
        <taxon>Viridiplantae</taxon>
        <taxon>Streptophyta</taxon>
        <taxon>Embryophyta</taxon>
        <taxon>Tracheophyta</taxon>
        <taxon>Spermatophyta</taxon>
        <taxon>Magnoliopsida</taxon>
        <taxon>Liliopsida</taxon>
        <taxon>Poales</taxon>
        <taxon>Poaceae</taxon>
        <taxon>PACMAD clade</taxon>
        <taxon>Panicoideae</taxon>
        <taxon>Andropogonodae</taxon>
        <taxon>Andropogoneae</taxon>
        <taxon>Sorghinae</taxon>
        <taxon>Sorghum</taxon>
    </lineage>
</organism>
<proteinExistence type="inferred from homology"/>